<name>A0A6N7ZAP8_9PSEU</name>
<gene>
    <name evidence="2" type="ORF">GKO32_33355</name>
</gene>
<dbReference type="InterPro" id="IPR010982">
    <property type="entry name" value="Lambda_DNA-bd_dom_sf"/>
</dbReference>
<dbReference type="AlphaFoldDB" id="A0A6N7ZAP8"/>
<evidence type="ECO:0000313" key="2">
    <source>
        <dbReference type="EMBL" id="MTD58832.1"/>
    </source>
</evidence>
<dbReference type="InterPro" id="IPR001387">
    <property type="entry name" value="Cro/C1-type_HTH"/>
</dbReference>
<comment type="caution">
    <text evidence="2">The sequence shown here is derived from an EMBL/GenBank/DDBJ whole genome shotgun (WGS) entry which is preliminary data.</text>
</comment>
<sequence length="405" mass="45169">MRGETVRLTIGERISWYRRRRGLSQRVLAELVGRTEDWLNKVENNRIQLDRLSVISSVAEQLDIDLADLLAERSFVDWGPDTGERTVPSLRAALLTYRQLIPTGRAARDLHSPDALLERVTAVWDAYQSSLFGYMTGILPGLIEDLVYAVDQYDGADKRRCQRLLALTYQASTGVLTKIGETDLACIAAQRGYDLAEQADEPVVLTSLIRSVCHALLSAGRHSDAVSLIDNTPATIGTLESTSSRAFVSVYGTMYLTGAMAAARADDQAMTTEFLRQAELAAQQLRRDDNLLWNAFGPTNVAIHRVATAMELGNVPLALDLGPRVDPSPLPVERQVRHRLEVARAYSARNHRDDALRLILDAEQVAPEQVRHHSLSRDLVLTWIRRNRGPRDEQLAYLAERLNVA</sequence>
<evidence type="ECO:0000259" key="1">
    <source>
        <dbReference type="PROSITE" id="PS50943"/>
    </source>
</evidence>
<dbReference type="GO" id="GO:0003677">
    <property type="term" value="F:DNA binding"/>
    <property type="evidence" value="ECO:0007669"/>
    <property type="project" value="InterPro"/>
</dbReference>
<evidence type="ECO:0000313" key="3">
    <source>
        <dbReference type="Proteomes" id="UP000440096"/>
    </source>
</evidence>
<accession>A0A6N7ZAP8</accession>
<dbReference type="CDD" id="cd00093">
    <property type="entry name" value="HTH_XRE"/>
    <property type="match status" value="1"/>
</dbReference>
<dbReference type="OrthoDB" id="3504495at2"/>
<feature type="domain" description="HTH cro/C1-type" evidence="1">
    <location>
        <begin position="17"/>
        <end position="69"/>
    </location>
</feature>
<keyword evidence="3" id="KW-1185">Reference proteome</keyword>
<dbReference type="Proteomes" id="UP000440096">
    <property type="component" value="Unassembled WGS sequence"/>
</dbReference>
<dbReference type="Gene3D" id="1.10.260.40">
    <property type="entry name" value="lambda repressor-like DNA-binding domains"/>
    <property type="match status" value="1"/>
</dbReference>
<dbReference type="PROSITE" id="PS50943">
    <property type="entry name" value="HTH_CROC1"/>
    <property type="match status" value="1"/>
</dbReference>
<dbReference type="EMBL" id="WMBA01000078">
    <property type="protein sequence ID" value="MTD58832.1"/>
    <property type="molecule type" value="Genomic_DNA"/>
</dbReference>
<dbReference type="Pfam" id="PF13560">
    <property type="entry name" value="HTH_31"/>
    <property type="match status" value="1"/>
</dbReference>
<dbReference type="SMART" id="SM00530">
    <property type="entry name" value="HTH_XRE"/>
    <property type="match status" value="1"/>
</dbReference>
<protein>
    <submittedName>
        <fullName evidence="2">Helix-turn-helix domain-containing protein</fullName>
    </submittedName>
</protein>
<reference evidence="2 3" key="1">
    <citation type="submission" date="2019-11" db="EMBL/GenBank/DDBJ databases">
        <title>Draft genome of Amycolatopsis RM579.</title>
        <authorList>
            <person name="Duangmal K."/>
            <person name="Mingma R."/>
        </authorList>
    </citation>
    <scope>NUCLEOTIDE SEQUENCE [LARGE SCALE GENOMIC DNA]</scope>
    <source>
        <strain evidence="2 3">RM579</strain>
    </source>
</reference>
<dbReference type="SUPFAM" id="SSF47413">
    <property type="entry name" value="lambda repressor-like DNA-binding domains"/>
    <property type="match status" value="1"/>
</dbReference>
<organism evidence="2 3">
    <name type="scientific">Amycolatopsis pithecellobii</name>
    <dbReference type="NCBI Taxonomy" id="664692"/>
    <lineage>
        <taxon>Bacteria</taxon>
        <taxon>Bacillati</taxon>
        <taxon>Actinomycetota</taxon>
        <taxon>Actinomycetes</taxon>
        <taxon>Pseudonocardiales</taxon>
        <taxon>Pseudonocardiaceae</taxon>
        <taxon>Amycolatopsis</taxon>
    </lineage>
</organism>
<proteinExistence type="predicted"/>